<evidence type="ECO:0000256" key="2">
    <source>
        <dbReference type="SAM" id="MobiDB-lite"/>
    </source>
</evidence>
<dbReference type="RefSeq" id="WP_085296607.1">
    <property type="nucleotide sequence ID" value="NZ_CP020867.1"/>
</dbReference>
<feature type="domain" description="Large polyvalent protein-associated" evidence="3">
    <location>
        <begin position="1737"/>
        <end position="1843"/>
    </location>
</feature>
<feature type="compositionally biased region" description="Low complexity" evidence="2">
    <location>
        <begin position="75"/>
        <end position="95"/>
    </location>
</feature>
<feature type="compositionally biased region" description="Basic and acidic residues" evidence="2">
    <location>
        <begin position="1130"/>
        <end position="1139"/>
    </location>
</feature>
<dbReference type="eggNOG" id="ENOG5032P2A">
    <property type="taxonomic scope" value="Bacteria"/>
</dbReference>
<feature type="region of interest" description="Disordered" evidence="2">
    <location>
        <begin position="1309"/>
        <end position="1337"/>
    </location>
</feature>
<feature type="region of interest" description="Disordered" evidence="2">
    <location>
        <begin position="1693"/>
        <end position="1720"/>
    </location>
</feature>
<dbReference type="Pfam" id="PF18798">
    <property type="entry name" value="LPD3"/>
    <property type="match status" value="2"/>
</dbReference>
<feature type="compositionally biased region" description="Polar residues" evidence="2">
    <location>
        <begin position="1312"/>
        <end position="1324"/>
    </location>
</feature>
<gene>
    <name evidence="5" type="ORF">CCUN_0284</name>
</gene>
<reference evidence="5 6" key="1">
    <citation type="submission" date="2017-04" db="EMBL/GenBank/DDBJ databases">
        <title>Complete genome sequence of the Campylobacter cuniculorum type strain LMG24588.</title>
        <authorList>
            <person name="Miller W.G."/>
            <person name="Yee E."/>
            <person name="Revez J."/>
            <person name="Bono J.L."/>
            <person name="Rossi M."/>
        </authorList>
    </citation>
    <scope>NUCLEOTIDE SEQUENCE [LARGE SCALE GENOMIC DNA]</scope>
    <source>
        <strain evidence="5 6">LMG 24588</strain>
    </source>
</reference>
<feature type="compositionally biased region" description="Polar residues" evidence="2">
    <location>
        <begin position="1116"/>
        <end position="1129"/>
    </location>
</feature>
<name>A0A1W6BV17_9BACT</name>
<dbReference type="STRING" id="1121267.CCUN_0284"/>
<dbReference type="KEGG" id="ccun:CCUN_0284"/>
<feature type="domain" description="Phage-Barnase-EndoU-ColicinE5/D-RelE-like nuclease" evidence="4">
    <location>
        <begin position="2250"/>
        <end position="2341"/>
    </location>
</feature>
<feature type="domain" description="Large polyvalent protein-associated" evidence="3">
    <location>
        <begin position="1353"/>
        <end position="1474"/>
    </location>
</feature>
<evidence type="ECO:0008006" key="7">
    <source>
        <dbReference type="Google" id="ProtNLM"/>
    </source>
</evidence>
<proteinExistence type="predicted"/>
<organism evidence="5 6">
    <name type="scientific">Campylobacter cuniculorum DSM 23162 = LMG 24588</name>
    <dbReference type="NCBI Taxonomy" id="1121267"/>
    <lineage>
        <taxon>Bacteria</taxon>
        <taxon>Pseudomonadati</taxon>
        <taxon>Campylobacterota</taxon>
        <taxon>Epsilonproteobacteria</taxon>
        <taxon>Campylobacterales</taxon>
        <taxon>Campylobacteraceae</taxon>
        <taxon>Campylobacter</taxon>
    </lineage>
</organism>
<dbReference type="InterPro" id="IPR041092">
    <property type="entry name" value="PBECR1"/>
</dbReference>
<feature type="compositionally biased region" description="Basic and acidic residues" evidence="2">
    <location>
        <begin position="1700"/>
        <end position="1710"/>
    </location>
</feature>
<dbReference type="InterPro" id="IPR040824">
    <property type="entry name" value="LPD3"/>
</dbReference>
<protein>
    <recommendedName>
        <fullName evidence="7">Phage-Barnase-EndoU-ColicinE5/D-RelE-like nuclease domain-containing protein</fullName>
    </recommendedName>
</protein>
<keyword evidence="1" id="KW-0175">Coiled coil</keyword>
<accession>A0A1W6BV17</accession>
<evidence type="ECO:0000256" key="1">
    <source>
        <dbReference type="SAM" id="Coils"/>
    </source>
</evidence>
<evidence type="ECO:0000259" key="4">
    <source>
        <dbReference type="Pfam" id="PF18809"/>
    </source>
</evidence>
<feature type="region of interest" description="Disordered" evidence="2">
    <location>
        <begin position="1876"/>
        <end position="1905"/>
    </location>
</feature>
<dbReference type="EMBL" id="CP020867">
    <property type="protein sequence ID" value="ARJ55939.1"/>
    <property type="molecule type" value="Genomic_DNA"/>
</dbReference>
<evidence type="ECO:0000313" key="5">
    <source>
        <dbReference type="EMBL" id="ARJ55939.1"/>
    </source>
</evidence>
<feature type="coiled-coil region" evidence="1">
    <location>
        <begin position="115"/>
        <end position="142"/>
    </location>
</feature>
<feature type="region of interest" description="Disordered" evidence="2">
    <location>
        <begin position="71"/>
        <end position="95"/>
    </location>
</feature>
<dbReference type="Proteomes" id="UP000192902">
    <property type="component" value="Chromosome"/>
</dbReference>
<sequence>MSDFVNFDFDAFEKTGRDKMDAVNYLKSLESNIDFDALENNVKAYNEKNKSQISAYDVLKAQGKRLSFQIKKQNPQTQPDPQEQEQKPQTQPDPQEQELNAALEWLTPEQRQKQLKLTKEQLKAQEQYKKEQESERQDAFNQQYVKDNSDFLGQVIQEADNITGNIASSIAEKLTNEESLKQELERGLNKKIQEGIAFEDLNDAEKLLLRDKARDDLSYFSSIKDGKVQGTTQEYFFDTFKDTLLNDKDALKRRDEDFAKKAYEKERQKFFIAQKDPQTLSEEDEKLIKEDVGAVNHFVNEVLGFFTDTTAKERDFKEFKLNTEAKSEITQQIQDSVSTLEQFHQSHHLLNLLKDNESPEAQAIKQDYINALDDIATMHGFSGAGLNQEGDVFFFKEDENGQERAYHVNTSFFDNFFNLLNDSKFEIAGSITGGLAGASKGKSPFGALVKGIIGAAIGSGIGAGADYKIAQMKLDREGNFNEFLSYATQAGMLDLAGGTAIAGLQKASAKMGLKELLKTPFKAADKVASNLPSLGIFYRTGKNFKQGQNLKTAEDLAFKNFSQSQKDDLEQLSREFGGALQSQTADNLERLKQAQAFLSEKYGTKSPFVKGTSALLDALNETSFKHRRAKIVDLIRADESGLNVGILTQVASQSPKAQTALKEILQSSSNEIKKQLSNLNIDSKDLKEIFKGFESESKEAYNEAIDKTLLNAFKDEKTTISPANFAKFAQEIQESGLILELKDKNFLQVLSKNLYNEDGVNLKQLINMRKSLNANFKEITDPNLKNHFQSAIENFIKDDIDKGIENIFKQNPKLTTQAMKLFQTANEDYSQLKAVLKNAKRLKIFDENTKKDKILHKLIDFAKGQGQKELNNLDVLTQGLRQSEIKDIEISVLNTLYKDNEKQFKNGLNVFDSQGFLNALENLNNYQFKSQEAKDFIKYTKDFNKLFYNDVKIASSIFEPKATSSSSTMATSIQGSAQVKITNFLMDSILRNLSLPFFLRGGTMDQSISKRALKFQIERALNHADGLSDFKKILQSKTKTGDFSNGTRKALEQFTQALEKSEDEFYEHLKLIAKEEESQAKNAEQKQINKTEANAPEATQAKNAEQTSKEKEPLTEAQSLSRANNLTQNAKDDLTKQGLKDSKNELDNIDLNELLNAIKPEKMPKAISIDEFLSSLEAFNNKNNFLEHLLSKPDNEQRLALLNLVEPTFKNPDILIKKTENGIIKEKRLKKFSDGHDFFYLLVTKENDNLLLTGFKTNKLNTIKKELSDYDTIEYNADIIQTFIRPGSKQDLNQGLGYQNNAIISNKDLKNAKNTSEKSLNAKTQEGLKQDVQESPQETQNEMLYLNTDSPKGIKALREDLKAHLQPLLNKEIINKETNMHGVITQREMNKISSNKAVEKSLKNGFSTDEHFKASAEIKNLFENATLTETHADNKHRMNILAVHRFKSDLKINDKEATAKITLFEKKQGKNKIYTLELESLEKPTPLSIKADNAEMAVKTQSVDAPLKTPTSIVKTDSANLTQKPLKDSKEPLENEPFGVNFSAFYHKGKEAINHLLKEKQGQVKGAFYREDLNALSGNGNIDVVFGDSHFGLKHILEKHRGEFNAFKGESEEAKLINALSEIVEKGKIDNKNDILTIWYKKDNDYYKLGLSKGWKGEGYNQWIITTYKTDREKDKTFGDIFFTDAHPASNPKDTLTNKGLKDDETLEKSKKQKPLTQDLDLNKAKTSEIKRVFLKELQPLFNEVLTSKEGKEAHLNLKSLSKMLSGTAINKSLKNGFTREQYLRAVREIKSLFENAHLAHTEKGTKPTDKDLIINRFNSDFENANALITTKERLDTNKNRIYSVELEITPRFNANETPLNNANNQGRTHLTQATSGEVKQPLAPIDKPDNHTLTNKGLKDDETFNTKPETKELLESPGKELEHKFSFVDKLFKDFVNPSLKEKATQALDHSFTNLTKENNITLKDLQAFKKSINKRYLNKDFNKKLTSSLNMTISLVKAHPEYMDIVANPLISRIKIAFHDALIPYLKANDETIAHITGYKPAEIKEFKKVLQNNLKELESLLQTNIYQTPLRELFSQSDRAVELEKSTNAIFDKLFNNEYIKNLQIMYIQNGIISDSQLLKALKEFHTKNKVSPDTQELIKRLEKQIEEDESLKFEALTLTRSKLDNLKNFTMTRESFKRQRKLAESLQGINPIEDFGQNYSEFYHTGKAAIDKILAEARDYEARNATQELTESELKNGSFKAQVAGAFYREDLNALSGNGNIDVVFGDSRFGLKHILEKHPDIIEKIPEIIQKGVIVENAGVKTIILKENNKEYRVGLSKGFNGKGTNEWILTSYKKNP</sequence>
<evidence type="ECO:0000259" key="3">
    <source>
        <dbReference type="Pfam" id="PF18798"/>
    </source>
</evidence>
<feature type="region of interest" description="Disordered" evidence="2">
    <location>
        <begin position="1077"/>
        <end position="1139"/>
    </location>
</feature>
<evidence type="ECO:0000313" key="6">
    <source>
        <dbReference type="Proteomes" id="UP000192902"/>
    </source>
</evidence>
<dbReference type="Pfam" id="PF18809">
    <property type="entry name" value="PBECR1"/>
    <property type="match status" value="2"/>
</dbReference>
<feature type="compositionally biased region" description="Basic and acidic residues" evidence="2">
    <location>
        <begin position="1077"/>
        <end position="1089"/>
    </location>
</feature>
<feature type="domain" description="Phage-Barnase-EndoU-ColicinE5/D-RelE-like nuclease" evidence="4">
    <location>
        <begin position="1567"/>
        <end position="1673"/>
    </location>
</feature>